<feature type="transmembrane region" description="Helical" evidence="1">
    <location>
        <begin position="33"/>
        <end position="50"/>
    </location>
</feature>
<organism evidence="2 3">
    <name type="scientific">Candidatus Gottesmanbacteria bacterium RIFCSPHIGHO2_01_FULL_39_10</name>
    <dbReference type="NCBI Taxonomy" id="1798375"/>
    <lineage>
        <taxon>Bacteria</taxon>
        <taxon>Candidatus Gottesmaniibacteriota</taxon>
    </lineage>
</organism>
<name>A0A1F5ZRB2_9BACT</name>
<keyword evidence="1" id="KW-1133">Transmembrane helix</keyword>
<dbReference type="EMBL" id="MFJE01000013">
    <property type="protein sequence ID" value="OGG14627.1"/>
    <property type="molecule type" value="Genomic_DNA"/>
</dbReference>
<sequence>MPTLALWSLIGLISIVVIVHITSFIFNILDDRFYSIFHIIGPILSVFFFYSFFNNYLISIILTLCIGILWEIFEYCEWKFILKKKKYKPDPVDTRNDLVLDFLGSLIGVLFLSLLPK</sequence>
<feature type="transmembrane region" description="Helical" evidence="1">
    <location>
        <begin position="97"/>
        <end position="115"/>
    </location>
</feature>
<gene>
    <name evidence="2" type="ORF">A2773_02465</name>
</gene>
<dbReference type="Proteomes" id="UP000177383">
    <property type="component" value="Unassembled WGS sequence"/>
</dbReference>
<accession>A0A1F5ZRB2</accession>
<dbReference type="Pfam" id="PF09997">
    <property type="entry name" value="DUF2238"/>
    <property type="match status" value="1"/>
</dbReference>
<protein>
    <recommendedName>
        <fullName evidence="4">VanZ-like domain-containing protein</fullName>
    </recommendedName>
</protein>
<evidence type="ECO:0000313" key="2">
    <source>
        <dbReference type="EMBL" id="OGG14627.1"/>
    </source>
</evidence>
<dbReference type="STRING" id="1798375.A2773_02465"/>
<reference evidence="2 3" key="1">
    <citation type="journal article" date="2016" name="Nat. Commun.">
        <title>Thousands of microbial genomes shed light on interconnected biogeochemical processes in an aquifer system.</title>
        <authorList>
            <person name="Anantharaman K."/>
            <person name="Brown C.T."/>
            <person name="Hug L.A."/>
            <person name="Sharon I."/>
            <person name="Castelle C.J."/>
            <person name="Probst A.J."/>
            <person name="Thomas B.C."/>
            <person name="Singh A."/>
            <person name="Wilkins M.J."/>
            <person name="Karaoz U."/>
            <person name="Brodie E.L."/>
            <person name="Williams K.H."/>
            <person name="Hubbard S.S."/>
            <person name="Banfield J.F."/>
        </authorList>
    </citation>
    <scope>NUCLEOTIDE SEQUENCE [LARGE SCALE GENOMIC DNA]</scope>
</reference>
<proteinExistence type="predicted"/>
<feature type="transmembrane region" description="Helical" evidence="1">
    <location>
        <begin position="6"/>
        <end position="26"/>
    </location>
</feature>
<keyword evidence="1" id="KW-0812">Transmembrane</keyword>
<dbReference type="AlphaFoldDB" id="A0A1F5ZRB2"/>
<comment type="caution">
    <text evidence="2">The sequence shown here is derived from an EMBL/GenBank/DDBJ whole genome shotgun (WGS) entry which is preliminary data.</text>
</comment>
<evidence type="ECO:0008006" key="4">
    <source>
        <dbReference type="Google" id="ProtNLM"/>
    </source>
</evidence>
<dbReference type="InterPro" id="IPR014509">
    <property type="entry name" value="YjdF-like"/>
</dbReference>
<feature type="transmembrane region" description="Helical" evidence="1">
    <location>
        <begin position="56"/>
        <end position="76"/>
    </location>
</feature>
<keyword evidence="1" id="KW-0472">Membrane</keyword>
<evidence type="ECO:0000256" key="1">
    <source>
        <dbReference type="SAM" id="Phobius"/>
    </source>
</evidence>
<evidence type="ECO:0000313" key="3">
    <source>
        <dbReference type="Proteomes" id="UP000177383"/>
    </source>
</evidence>